<evidence type="ECO:0000259" key="1">
    <source>
        <dbReference type="Pfam" id="PF00557"/>
    </source>
</evidence>
<gene>
    <name evidence="3" type="ORF">LUCI_1118</name>
</gene>
<keyword evidence="3" id="KW-0645">Protease</keyword>
<dbReference type="Gene3D" id="3.90.230.10">
    <property type="entry name" value="Creatinase/methionine aminopeptidase superfamily"/>
    <property type="match status" value="1"/>
</dbReference>
<dbReference type="InterPro" id="IPR001714">
    <property type="entry name" value="Pept_M24_MAP"/>
</dbReference>
<evidence type="ECO:0000313" key="4">
    <source>
        <dbReference type="Proteomes" id="UP000277811"/>
    </source>
</evidence>
<protein>
    <submittedName>
        <fullName evidence="3">Peptidase m24 methionine aminopeptidase</fullName>
    </submittedName>
</protein>
<proteinExistence type="predicted"/>
<dbReference type="Pfam" id="PF01321">
    <property type="entry name" value="Creatinase_N"/>
    <property type="match status" value="1"/>
</dbReference>
<accession>A0A498R510</accession>
<dbReference type="Gene3D" id="3.40.350.10">
    <property type="entry name" value="Creatinase/prolidase N-terminal domain"/>
    <property type="match status" value="1"/>
</dbReference>
<dbReference type="InterPro" id="IPR000994">
    <property type="entry name" value="Pept_M24"/>
</dbReference>
<dbReference type="OrthoDB" id="9806388at2"/>
<dbReference type="SUPFAM" id="SSF53092">
    <property type="entry name" value="Creatinase/prolidase N-terminal domain"/>
    <property type="match status" value="1"/>
</dbReference>
<dbReference type="PANTHER" id="PTHR46112">
    <property type="entry name" value="AMINOPEPTIDASE"/>
    <property type="match status" value="1"/>
</dbReference>
<dbReference type="InterPro" id="IPR050659">
    <property type="entry name" value="Peptidase_M24B"/>
</dbReference>
<organism evidence="3 4">
    <name type="scientific">Lucifera butyrica</name>
    <dbReference type="NCBI Taxonomy" id="1351585"/>
    <lineage>
        <taxon>Bacteria</taxon>
        <taxon>Bacillati</taxon>
        <taxon>Bacillota</taxon>
        <taxon>Negativicutes</taxon>
        <taxon>Veillonellales</taxon>
        <taxon>Veillonellaceae</taxon>
        <taxon>Lucifera</taxon>
    </lineage>
</organism>
<keyword evidence="3" id="KW-0378">Hydrolase</keyword>
<dbReference type="AlphaFoldDB" id="A0A498R510"/>
<feature type="domain" description="Creatinase N-terminal" evidence="2">
    <location>
        <begin position="5"/>
        <end position="130"/>
    </location>
</feature>
<dbReference type="SUPFAM" id="SSF55920">
    <property type="entry name" value="Creatinase/aminopeptidase"/>
    <property type="match status" value="1"/>
</dbReference>
<evidence type="ECO:0000313" key="3">
    <source>
        <dbReference type="EMBL" id="VBB05907.1"/>
    </source>
</evidence>
<dbReference type="PRINTS" id="PR00599">
    <property type="entry name" value="MAPEPTIDASE"/>
</dbReference>
<reference evidence="3 4" key="1">
    <citation type="submission" date="2018-06" db="EMBL/GenBank/DDBJ databases">
        <authorList>
            <person name="Strepis N."/>
        </authorList>
    </citation>
    <scope>NUCLEOTIDE SEQUENCE [LARGE SCALE GENOMIC DNA]</scope>
    <source>
        <strain evidence="3">LUCI</strain>
    </source>
</reference>
<dbReference type="GO" id="GO:0004177">
    <property type="term" value="F:aminopeptidase activity"/>
    <property type="evidence" value="ECO:0007669"/>
    <property type="project" value="UniProtKB-KW"/>
</dbReference>
<feature type="domain" description="Peptidase M24" evidence="1">
    <location>
        <begin position="139"/>
        <end position="341"/>
    </location>
</feature>
<dbReference type="InterPro" id="IPR036005">
    <property type="entry name" value="Creatinase/aminopeptidase-like"/>
</dbReference>
<dbReference type="Pfam" id="PF00557">
    <property type="entry name" value="Peptidase_M24"/>
    <property type="match status" value="1"/>
</dbReference>
<name>A0A498R510_9FIRM</name>
<dbReference type="RefSeq" id="WP_122626873.1">
    <property type="nucleotide sequence ID" value="NZ_UPPP01000060.1"/>
</dbReference>
<keyword evidence="3" id="KW-0031">Aminopeptidase</keyword>
<dbReference type="InterPro" id="IPR029149">
    <property type="entry name" value="Creatin/AminoP/Spt16_N"/>
</dbReference>
<dbReference type="GO" id="GO:0008235">
    <property type="term" value="F:metalloexopeptidase activity"/>
    <property type="evidence" value="ECO:0007669"/>
    <property type="project" value="UniProtKB-ARBA"/>
</dbReference>
<dbReference type="EMBL" id="UPPP01000060">
    <property type="protein sequence ID" value="VBB05907.1"/>
    <property type="molecule type" value="Genomic_DNA"/>
</dbReference>
<keyword evidence="4" id="KW-1185">Reference proteome</keyword>
<evidence type="ECO:0000259" key="2">
    <source>
        <dbReference type="Pfam" id="PF01321"/>
    </source>
</evidence>
<dbReference type="InterPro" id="IPR000587">
    <property type="entry name" value="Creatinase_N"/>
</dbReference>
<dbReference type="PANTHER" id="PTHR46112:SF3">
    <property type="entry name" value="AMINOPEPTIDASE YPDF"/>
    <property type="match status" value="1"/>
</dbReference>
<dbReference type="Proteomes" id="UP000277811">
    <property type="component" value="Unassembled WGS sequence"/>
</dbReference>
<dbReference type="CDD" id="cd01092">
    <property type="entry name" value="APP-like"/>
    <property type="match status" value="1"/>
</dbReference>
<sequence>MNKTRLNKVLQAMAEQNVPQMVISDPAAIFYLTGKWIYPGERMLVLYLSLSGNHKLFINELFPLPEDLGVEKVWFNDIEDGVAVLSRYIGKAKTIGIDKNWPAHFLLRLMEQQKDKAFVNGSGILDRLRMYKDEQERNLMREASRINDLAIGQLIQLISPQHSEKKLSHLLGEIYETLDAEGYSFEPIIAYGANAADSHHIPGNSRLKAGDCVLIDIGCRKNSYCSDMTRTVFYKHASDHARKVYNLVVEANQRAIEIIKPGVRFCDIDAAARSCIETAGYGKGFVNRTGHSIGLETHDFGDVSAVNTAPVEAGMIFSIEPSIKIPGELGIRVEDLVLVTADGCEVLNQYPRELMIVE</sequence>